<proteinExistence type="predicted"/>
<dbReference type="PANTHER" id="PTHR35140:SF1">
    <property type="entry name" value="MITOTIC CHECK POINT PROTEIN BFA1"/>
    <property type="match status" value="1"/>
</dbReference>
<protein>
    <submittedName>
        <fullName evidence="1">Uncharacterized protein</fullName>
    </submittedName>
</protein>
<dbReference type="AlphaFoldDB" id="A0A139B0B7"/>
<accession>A0A139B0B7</accession>
<dbReference type="InterPro" id="IPR034586">
    <property type="entry name" value="Bfa1/Byr4"/>
</dbReference>
<sequence length="139" mass="15809">MKWNPTLSKWEGNEEDLRDFDVPSPTRPALISNLGIPTSGTVSVGAMTFDPVKMRWVGNEREMDDAFGEFGDDDAASVMSIPIASRREFDIPPSLRDTLARAEDAHRAFMSRWYLKGATESFKGAQRPIPRNYMYDIYR</sequence>
<dbReference type="OrthoDB" id="19159at2759"/>
<dbReference type="GO" id="GO:0001100">
    <property type="term" value="P:negative regulation of exit from mitosis"/>
    <property type="evidence" value="ECO:0007669"/>
    <property type="project" value="InterPro"/>
</dbReference>
<keyword evidence="2" id="KW-1185">Reference proteome</keyword>
<dbReference type="Proteomes" id="UP000070544">
    <property type="component" value="Unassembled WGS sequence"/>
</dbReference>
<name>A0A139B0B7_GONPJ</name>
<organism evidence="1 2">
    <name type="scientific">Gonapodya prolifera (strain JEL478)</name>
    <name type="common">Monoblepharis prolifera</name>
    <dbReference type="NCBI Taxonomy" id="1344416"/>
    <lineage>
        <taxon>Eukaryota</taxon>
        <taxon>Fungi</taxon>
        <taxon>Fungi incertae sedis</taxon>
        <taxon>Chytridiomycota</taxon>
        <taxon>Chytridiomycota incertae sedis</taxon>
        <taxon>Monoblepharidomycetes</taxon>
        <taxon>Monoblepharidales</taxon>
        <taxon>Gonapodyaceae</taxon>
        <taxon>Gonapodya</taxon>
    </lineage>
</organism>
<dbReference type="EMBL" id="KQ965731">
    <property type="protein sequence ID" value="KXS22145.1"/>
    <property type="molecule type" value="Genomic_DNA"/>
</dbReference>
<dbReference type="GO" id="GO:0005096">
    <property type="term" value="F:GTPase activator activity"/>
    <property type="evidence" value="ECO:0007669"/>
    <property type="project" value="InterPro"/>
</dbReference>
<reference evidence="1 2" key="1">
    <citation type="journal article" date="2015" name="Genome Biol. Evol.">
        <title>Phylogenomic analyses indicate that early fungi evolved digesting cell walls of algal ancestors of land plants.</title>
        <authorList>
            <person name="Chang Y."/>
            <person name="Wang S."/>
            <person name="Sekimoto S."/>
            <person name="Aerts A.L."/>
            <person name="Choi C."/>
            <person name="Clum A."/>
            <person name="LaButti K.M."/>
            <person name="Lindquist E.A."/>
            <person name="Yee Ngan C."/>
            <person name="Ohm R.A."/>
            <person name="Salamov A.A."/>
            <person name="Grigoriev I.V."/>
            <person name="Spatafora J.W."/>
            <person name="Berbee M.L."/>
        </authorList>
    </citation>
    <scope>NUCLEOTIDE SEQUENCE [LARGE SCALE GENOMIC DNA]</scope>
    <source>
        <strain evidence="1 2">JEL478</strain>
    </source>
</reference>
<dbReference type="GO" id="GO:1990334">
    <property type="term" value="C:Bfa1-Bub2 complex"/>
    <property type="evidence" value="ECO:0007669"/>
    <property type="project" value="InterPro"/>
</dbReference>
<evidence type="ECO:0000313" key="2">
    <source>
        <dbReference type="Proteomes" id="UP000070544"/>
    </source>
</evidence>
<dbReference type="OMA" id="SKWEGNE"/>
<evidence type="ECO:0000313" key="1">
    <source>
        <dbReference type="EMBL" id="KXS22145.1"/>
    </source>
</evidence>
<gene>
    <name evidence="1" type="ORF">M427DRAFT_165914</name>
</gene>
<dbReference type="PANTHER" id="PTHR35140">
    <property type="entry name" value="MITOTIC CHECK POINT PROTEIN BFA1"/>
    <property type="match status" value="1"/>
</dbReference>